<dbReference type="InterPro" id="IPR004390">
    <property type="entry name" value="SR_rcpt_FtsY"/>
</dbReference>
<keyword evidence="5 9" id="KW-0342">GTP-binding</keyword>
<evidence type="ECO:0000256" key="4">
    <source>
        <dbReference type="ARBA" id="ARBA00022801"/>
    </source>
</evidence>
<dbReference type="Pfam" id="PF02881">
    <property type="entry name" value="SRP54_N"/>
    <property type="match status" value="1"/>
</dbReference>
<dbReference type="Pfam" id="PF00448">
    <property type="entry name" value="SRP54"/>
    <property type="match status" value="1"/>
</dbReference>
<dbReference type="AlphaFoldDB" id="A0A161VCA0"/>
<dbReference type="SMART" id="SM00382">
    <property type="entry name" value="AAA"/>
    <property type="match status" value="1"/>
</dbReference>
<keyword evidence="7 9" id="KW-0675">Receptor</keyword>
<comment type="subcellular location">
    <subcellularLocation>
        <location evidence="9">Cell membrane</location>
        <topology evidence="9">Peripheral membrane protein</topology>
        <orientation evidence="9">Cytoplasmic side</orientation>
    </subcellularLocation>
    <subcellularLocation>
        <location evidence="9">Cytoplasm</location>
    </subcellularLocation>
</comment>
<evidence type="ECO:0000256" key="1">
    <source>
        <dbReference type="ARBA" id="ARBA00022475"/>
    </source>
</evidence>
<protein>
    <recommendedName>
        <fullName evidence="9">Signal recognition particle receptor FtsY</fullName>
        <shortName evidence="9">SRP receptor</shortName>
        <ecNumber evidence="9">3.6.5.4</ecNumber>
    </recommendedName>
</protein>
<evidence type="ECO:0000313" key="11">
    <source>
        <dbReference type="EMBL" id="ARE28840.1"/>
    </source>
</evidence>
<dbReference type="SUPFAM" id="SSF52540">
    <property type="entry name" value="P-loop containing nucleoside triphosphate hydrolases"/>
    <property type="match status" value="1"/>
</dbReference>
<name>A0A161VCA0_LACLC</name>
<dbReference type="GO" id="GO:0006614">
    <property type="term" value="P:SRP-dependent cotranslational protein targeting to membrane"/>
    <property type="evidence" value="ECO:0007669"/>
    <property type="project" value="InterPro"/>
</dbReference>
<dbReference type="InterPro" id="IPR042101">
    <property type="entry name" value="SRP54_N_sf"/>
</dbReference>
<keyword evidence="1 9" id="KW-1003">Cell membrane</keyword>
<dbReference type="SUPFAM" id="SSF47364">
    <property type="entry name" value="Domain of the SRP/SRP receptor G-proteins"/>
    <property type="match status" value="1"/>
</dbReference>
<dbReference type="InterPro" id="IPR000897">
    <property type="entry name" value="SRP54_GTPase_dom"/>
</dbReference>
<dbReference type="Proteomes" id="UP000191806">
    <property type="component" value="Chromosome"/>
</dbReference>
<dbReference type="SMART" id="SM00962">
    <property type="entry name" value="SRP54"/>
    <property type="match status" value="1"/>
</dbReference>
<dbReference type="FunFam" id="3.40.50.300:FF:000053">
    <property type="entry name" value="Signal recognition particle receptor FtsY"/>
    <property type="match status" value="1"/>
</dbReference>
<feature type="compositionally biased region" description="Basic and acidic residues" evidence="10">
    <location>
        <begin position="7"/>
        <end position="44"/>
    </location>
</feature>
<feature type="binding site" evidence="9">
    <location>
        <begin position="267"/>
        <end position="274"/>
    </location>
    <ligand>
        <name>GTP</name>
        <dbReference type="ChEBI" id="CHEBI:37565"/>
    </ligand>
</feature>
<dbReference type="GO" id="GO:0003924">
    <property type="term" value="F:GTPase activity"/>
    <property type="evidence" value="ECO:0007669"/>
    <property type="project" value="UniProtKB-UniRule"/>
</dbReference>
<dbReference type="Gene3D" id="1.20.120.140">
    <property type="entry name" value="Signal recognition particle SRP54, nucleotide-binding domain"/>
    <property type="match status" value="1"/>
</dbReference>
<dbReference type="EMBL" id="CP015899">
    <property type="protein sequence ID" value="ARE28840.1"/>
    <property type="molecule type" value="Genomic_DNA"/>
</dbReference>
<dbReference type="InterPro" id="IPR003593">
    <property type="entry name" value="AAA+_ATPase"/>
</dbReference>
<evidence type="ECO:0000256" key="2">
    <source>
        <dbReference type="ARBA" id="ARBA00022490"/>
    </source>
</evidence>
<dbReference type="FunFam" id="1.20.120.140:FF:000002">
    <property type="entry name" value="Signal recognition particle receptor FtsY"/>
    <property type="match status" value="1"/>
</dbReference>
<dbReference type="GO" id="GO:0005525">
    <property type="term" value="F:GTP binding"/>
    <property type="evidence" value="ECO:0007669"/>
    <property type="project" value="UniProtKB-UniRule"/>
</dbReference>
<gene>
    <name evidence="9 11" type="primary">ftsY</name>
    <name evidence="11" type="ORF">LLJM1_1481</name>
</gene>
<comment type="catalytic activity">
    <reaction evidence="8 9">
        <text>GTP + H2O = GDP + phosphate + H(+)</text>
        <dbReference type="Rhea" id="RHEA:19669"/>
        <dbReference type="ChEBI" id="CHEBI:15377"/>
        <dbReference type="ChEBI" id="CHEBI:15378"/>
        <dbReference type="ChEBI" id="CHEBI:37565"/>
        <dbReference type="ChEBI" id="CHEBI:43474"/>
        <dbReference type="ChEBI" id="CHEBI:58189"/>
        <dbReference type="EC" id="3.6.5.4"/>
    </reaction>
</comment>
<sequence>MGLFDRLFGKKKQEETKHDEPVSEKEVVENTQEPKNEEEIRETTELTEVSPKPVDLENVTDESVSKVIDIESEEVSKEIADGPVSKEKTISSERENVVVTDEKTVLSVTDEKAAEITDKEVNSEVSTIAKENVTDEDEEEIVIDIDALANIFTQSREETEKKYEQSLTLTRKTFSDGFNELFANFRTVDEEFFEELEETLIMSDVGVDLAMEVTEELRKEAKLINAKSTDDLRQLIIEKIVDKFDGEKLPTQLDIQPEGLSILLFVGVNGVGKTTTIGKLAARYKTEGKKVLLAAADTFRAGAIDQLVEWGNRSQVEVVTKPAGSDPAAVVFDALAKAKSENYDILLVDTAGRLQNKDNLMKELEKIGKVIKREVPDAPHETILALDATTGQNAIQQAKEFSAVTPITGIALTKLDGSAKGGIVLSIVQSLKIPVKLIGLGEKIDDLQDFDEEFFVRGLFKELL</sequence>
<accession>A0A161VCA0</accession>
<dbReference type="InterPro" id="IPR013822">
    <property type="entry name" value="Signal_recog_particl_SRP54_hlx"/>
</dbReference>
<keyword evidence="2 9" id="KW-0963">Cytoplasm</keyword>
<comment type="function">
    <text evidence="9">Involved in targeting and insertion of nascent membrane proteins into the cytoplasmic membrane. Acts as a receptor for the complex formed by the signal recognition particle (SRP) and the ribosome-nascent chain (RNC).</text>
</comment>
<reference evidence="11 12" key="1">
    <citation type="journal article" date="2017" name="BMC Genomics">
        <title>Comparative and functional genomics of the Lactococcus lactis taxon; insights into evolution and niche adaptation.</title>
        <authorList>
            <person name="Kelleher P."/>
            <person name="Bottacini F."/>
            <person name="Mahony J."/>
            <person name="Kilcawley K.N."/>
            <person name="van Sinderen D."/>
        </authorList>
    </citation>
    <scope>NUCLEOTIDE SEQUENCE [LARGE SCALE GENOMIC DNA]</scope>
    <source>
        <strain evidence="11 12">JM1</strain>
    </source>
</reference>
<keyword evidence="4 9" id="KW-0378">Hydrolase</keyword>
<dbReference type="Gene3D" id="3.40.50.300">
    <property type="entry name" value="P-loop containing nucleotide triphosphate hydrolases"/>
    <property type="match status" value="1"/>
</dbReference>
<keyword evidence="3 9" id="KW-0547">Nucleotide-binding</keyword>
<dbReference type="PROSITE" id="PS00300">
    <property type="entry name" value="SRP54"/>
    <property type="match status" value="1"/>
</dbReference>
<evidence type="ECO:0000256" key="9">
    <source>
        <dbReference type="HAMAP-Rule" id="MF_00920"/>
    </source>
</evidence>
<dbReference type="NCBIfam" id="TIGR00064">
    <property type="entry name" value="ftsY"/>
    <property type="match status" value="1"/>
</dbReference>
<evidence type="ECO:0000256" key="5">
    <source>
        <dbReference type="ARBA" id="ARBA00023134"/>
    </source>
</evidence>
<dbReference type="InterPro" id="IPR027417">
    <property type="entry name" value="P-loop_NTPase"/>
</dbReference>
<dbReference type="GO" id="GO:0005886">
    <property type="term" value="C:plasma membrane"/>
    <property type="evidence" value="ECO:0007669"/>
    <property type="project" value="UniProtKB-SubCell"/>
</dbReference>
<dbReference type="SMART" id="SM00963">
    <property type="entry name" value="SRP54_N"/>
    <property type="match status" value="1"/>
</dbReference>
<evidence type="ECO:0000256" key="8">
    <source>
        <dbReference type="ARBA" id="ARBA00048027"/>
    </source>
</evidence>
<evidence type="ECO:0000256" key="10">
    <source>
        <dbReference type="SAM" id="MobiDB-lite"/>
    </source>
</evidence>
<dbReference type="HAMAP" id="MF_00920">
    <property type="entry name" value="FtsY"/>
    <property type="match status" value="1"/>
</dbReference>
<evidence type="ECO:0000256" key="7">
    <source>
        <dbReference type="ARBA" id="ARBA00023170"/>
    </source>
</evidence>
<proteinExistence type="inferred from homology"/>
<evidence type="ECO:0000313" key="12">
    <source>
        <dbReference type="Proteomes" id="UP000191806"/>
    </source>
</evidence>
<dbReference type="CDD" id="cd17874">
    <property type="entry name" value="FtsY"/>
    <property type="match status" value="1"/>
</dbReference>
<keyword evidence="6 9" id="KW-0472">Membrane</keyword>
<dbReference type="PANTHER" id="PTHR43134:SF1">
    <property type="entry name" value="SIGNAL RECOGNITION PARTICLE RECEPTOR SUBUNIT ALPHA"/>
    <property type="match status" value="1"/>
</dbReference>
<organism evidence="11 12">
    <name type="scientific">Lactococcus lactis subsp. cremoris</name>
    <name type="common">Streptococcus cremoris</name>
    <dbReference type="NCBI Taxonomy" id="1359"/>
    <lineage>
        <taxon>Bacteria</taxon>
        <taxon>Bacillati</taxon>
        <taxon>Bacillota</taxon>
        <taxon>Bacilli</taxon>
        <taxon>Lactobacillales</taxon>
        <taxon>Streptococcaceae</taxon>
        <taxon>Lactococcus</taxon>
    </lineage>
</organism>
<dbReference type="InterPro" id="IPR036225">
    <property type="entry name" value="SRP/SRP_N"/>
</dbReference>
<comment type="subunit">
    <text evidence="9">Part of the signal recognition particle protein translocation system, which is composed of SRP and FtsY.</text>
</comment>
<evidence type="ECO:0000256" key="3">
    <source>
        <dbReference type="ARBA" id="ARBA00022741"/>
    </source>
</evidence>
<dbReference type="RefSeq" id="WP_014572882.1">
    <property type="nucleotide sequence ID" value="NZ_CP015899.2"/>
</dbReference>
<feature type="binding site" evidence="9">
    <location>
        <begin position="413"/>
        <end position="416"/>
    </location>
    <ligand>
        <name>GTP</name>
        <dbReference type="ChEBI" id="CHEBI:37565"/>
    </ligand>
</feature>
<feature type="region of interest" description="Disordered" evidence="10">
    <location>
        <begin position="1"/>
        <end position="60"/>
    </location>
</feature>
<dbReference type="PANTHER" id="PTHR43134">
    <property type="entry name" value="SIGNAL RECOGNITION PARTICLE RECEPTOR SUBUNIT ALPHA"/>
    <property type="match status" value="1"/>
</dbReference>
<evidence type="ECO:0000256" key="6">
    <source>
        <dbReference type="ARBA" id="ARBA00023136"/>
    </source>
</evidence>
<comment type="similarity">
    <text evidence="9">Belongs to the GTP-binding SRP family. FtsY subfamily.</text>
</comment>
<dbReference type="GO" id="GO:0005737">
    <property type="term" value="C:cytoplasm"/>
    <property type="evidence" value="ECO:0007669"/>
    <property type="project" value="UniProtKB-SubCell"/>
</dbReference>
<dbReference type="EC" id="3.6.5.4" evidence="9"/>
<dbReference type="GO" id="GO:0005047">
    <property type="term" value="F:signal recognition particle binding"/>
    <property type="evidence" value="ECO:0007669"/>
    <property type="project" value="TreeGrafter"/>
</dbReference>
<feature type="binding site" evidence="9">
    <location>
        <begin position="349"/>
        <end position="353"/>
    </location>
    <ligand>
        <name>GTP</name>
        <dbReference type="ChEBI" id="CHEBI:37565"/>
    </ligand>
</feature>